<dbReference type="HOGENOM" id="CLU_021082_2_1_3"/>
<dbReference type="Proteomes" id="UP000010474">
    <property type="component" value="Chromosome"/>
</dbReference>
<dbReference type="PATRIC" id="fig|272123.3.peg.515"/>
<dbReference type="PANTHER" id="PTHR37292:SF2">
    <property type="entry name" value="DUF262 DOMAIN-CONTAINING PROTEIN"/>
    <property type="match status" value="1"/>
</dbReference>
<accession>K9ZBG2</accession>
<dbReference type="RefSeq" id="WP_015212729.1">
    <property type="nucleotide sequence ID" value="NC_019771.1"/>
</dbReference>
<dbReference type="PANTHER" id="PTHR37292">
    <property type="entry name" value="VNG6097C"/>
    <property type="match status" value="1"/>
</dbReference>
<evidence type="ECO:0000259" key="1">
    <source>
        <dbReference type="Pfam" id="PF03235"/>
    </source>
</evidence>
<feature type="domain" description="GmrSD restriction endonucleases N-terminal" evidence="1">
    <location>
        <begin position="14"/>
        <end position="223"/>
    </location>
</feature>
<evidence type="ECO:0000313" key="3">
    <source>
        <dbReference type="Proteomes" id="UP000010474"/>
    </source>
</evidence>
<dbReference type="Pfam" id="PF03235">
    <property type="entry name" value="GmrSD_N"/>
    <property type="match status" value="1"/>
</dbReference>
<dbReference type="KEGG" id="acy:Anacy_0475"/>
<protein>
    <recommendedName>
        <fullName evidence="1">GmrSD restriction endonucleases N-terminal domain-containing protein</fullName>
    </recommendedName>
</protein>
<dbReference type="AlphaFoldDB" id="K9ZBG2"/>
<dbReference type="EMBL" id="CP003659">
    <property type="protein sequence ID" value="AFZ56074.1"/>
    <property type="molecule type" value="Genomic_DNA"/>
</dbReference>
<proteinExistence type="predicted"/>
<keyword evidence="3" id="KW-1185">Reference proteome</keyword>
<name>K9ZBG2_ANACC</name>
<dbReference type="STRING" id="272123.Anacy_0475"/>
<organism evidence="2 3">
    <name type="scientific">Anabaena cylindrica (strain ATCC 27899 / PCC 7122)</name>
    <dbReference type="NCBI Taxonomy" id="272123"/>
    <lineage>
        <taxon>Bacteria</taxon>
        <taxon>Bacillati</taxon>
        <taxon>Cyanobacteriota</taxon>
        <taxon>Cyanophyceae</taxon>
        <taxon>Nostocales</taxon>
        <taxon>Nostocaceae</taxon>
        <taxon>Anabaena</taxon>
    </lineage>
</organism>
<evidence type="ECO:0000313" key="2">
    <source>
        <dbReference type="EMBL" id="AFZ56074.1"/>
    </source>
</evidence>
<dbReference type="eggNOG" id="COG1479">
    <property type="taxonomic scope" value="Bacteria"/>
</dbReference>
<dbReference type="OrthoDB" id="9798761at2"/>
<gene>
    <name evidence="2" type="ordered locus">Anacy_0475</name>
</gene>
<sequence length="532" mass="62801">MSDKISVKPDTIYLEDLLNDIANGAYKIPIFQREFVWKSSQILELFDSILKGYPIGSLLFWNTKGYKTKDKIGPYTIKKENSDTRYVLDGFQRISTLFGVLINPKEFPETNKNELRDFLIYFDIRENNFSYIRNKKDKNVFSIPLYEIYDNRELFNFLRELDKEDITEIEKNEYIDNARNLHNILHKYRLPYVEIKGGDIKSAVEIFSRVNSTGTEISEDFMLSALSYNQETGFLLSDSITEFLNSLNVYNFEDLKRDTILDCISNNVHNIPGKIYFDVKTEELLKKDLGLESFTNKAYSHIRRAVEFLYKHLFVIDSRLLPYPSQLIFISEYFRLNPAPTTEQYKALENWFWVTTYSNYFTLYSLSQQRSAYQVFYKFAKAEHPNGIYKVNSDIPFSTAKYPDKLNFTGVRPKALQLFYLKSIIESSPVQDREGMKEIFIFASSKKDRTPGNIILRLSSEFERDQDKKQIKNFIEESSIEILDRHFITSEMVDLYKQDKKEEFISERDNYLKSKERNFVGNMNIIYTDNNE</sequence>
<dbReference type="InterPro" id="IPR004919">
    <property type="entry name" value="GmrSD_N"/>
</dbReference>
<reference evidence="3" key="1">
    <citation type="journal article" date="2013" name="Proc. Natl. Acad. Sci. U.S.A.">
        <title>Improving the coverage of the cyanobacterial phylum using diversity-driven genome sequencing.</title>
        <authorList>
            <person name="Shih P.M."/>
            <person name="Wu D."/>
            <person name="Latifi A."/>
            <person name="Axen S.D."/>
            <person name="Fewer D.P."/>
            <person name="Talla E."/>
            <person name="Calteau A."/>
            <person name="Cai F."/>
            <person name="Tandeau de Marsac N."/>
            <person name="Rippka R."/>
            <person name="Herdman M."/>
            <person name="Sivonen K."/>
            <person name="Coursin T."/>
            <person name="Laurent T."/>
            <person name="Goodwin L."/>
            <person name="Nolan M."/>
            <person name="Davenport K.W."/>
            <person name="Han C.S."/>
            <person name="Rubin E.M."/>
            <person name="Eisen J.A."/>
            <person name="Woyke T."/>
            <person name="Gugger M."/>
            <person name="Kerfeld C.A."/>
        </authorList>
    </citation>
    <scope>NUCLEOTIDE SEQUENCE [LARGE SCALE GENOMIC DNA]</scope>
    <source>
        <strain evidence="3">ATCC 27899 / PCC 7122</strain>
    </source>
</reference>